<evidence type="ECO:0008006" key="4">
    <source>
        <dbReference type="Google" id="ProtNLM"/>
    </source>
</evidence>
<feature type="signal peptide" evidence="1">
    <location>
        <begin position="1"/>
        <end position="23"/>
    </location>
</feature>
<keyword evidence="3" id="KW-1185">Reference proteome</keyword>
<keyword evidence="1" id="KW-0732">Signal</keyword>
<dbReference type="RefSeq" id="WP_116544037.1">
    <property type="nucleotide sequence ID" value="NZ_QEKI01000009.1"/>
</dbReference>
<comment type="caution">
    <text evidence="2">The sequence shown here is derived from an EMBL/GenBank/DDBJ whole genome shotgun (WGS) entry which is preliminary data.</text>
</comment>
<accession>A0A2U1AU12</accession>
<dbReference type="EMBL" id="QEKI01000009">
    <property type="protein sequence ID" value="PVY39890.1"/>
    <property type="molecule type" value="Genomic_DNA"/>
</dbReference>
<name>A0A2U1AU12_9BACT</name>
<reference evidence="2 3" key="1">
    <citation type="submission" date="2018-04" db="EMBL/GenBank/DDBJ databases">
        <title>Genomic Encyclopedia of Type Strains, Phase IV (KMG-IV): sequencing the most valuable type-strain genomes for metagenomic binning, comparative biology and taxonomic classification.</title>
        <authorList>
            <person name="Goeker M."/>
        </authorList>
    </citation>
    <scope>NUCLEOTIDE SEQUENCE [LARGE SCALE GENOMIC DNA]</scope>
    <source>
        <strain evidence="2 3">DSM 100231</strain>
    </source>
</reference>
<organism evidence="2 3">
    <name type="scientific">Pontibacter virosus</name>
    <dbReference type="NCBI Taxonomy" id="1765052"/>
    <lineage>
        <taxon>Bacteria</taxon>
        <taxon>Pseudomonadati</taxon>
        <taxon>Bacteroidota</taxon>
        <taxon>Cytophagia</taxon>
        <taxon>Cytophagales</taxon>
        <taxon>Hymenobacteraceae</taxon>
        <taxon>Pontibacter</taxon>
    </lineage>
</organism>
<evidence type="ECO:0000256" key="1">
    <source>
        <dbReference type="SAM" id="SignalP"/>
    </source>
</evidence>
<dbReference type="Proteomes" id="UP000245466">
    <property type="component" value="Unassembled WGS sequence"/>
</dbReference>
<evidence type="ECO:0000313" key="3">
    <source>
        <dbReference type="Proteomes" id="UP000245466"/>
    </source>
</evidence>
<evidence type="ECO:0000313" key="2">
    <source>
        <dbReference type="EMBL" id="PVY39890.1"/>
    </source>
</evidence>
<dbReference type="AlphaFoldDB" id="A0A2U1AU12"/>
<gene>
    <name evidence="2" type="ORF">C8E01_10934</name>
</gene>
<proteinExistence type="predicted"/>
<feature type="chain" id="PRO_5015601780" description="DUF4369 domain-containing protein" evidence="1">
    <location>
        <begin position="24"/>
        <end position="218"/>
    </location>
</feature>
<protein>
    <recommendedName>
        <fullName evidence="4">DUF4369 domain-containing protein</fullName>
    </recommendedName>
</protein>
<sequence length="218" mass="24607">MNLRTTLKLTFLAFFISTAAASAQGLMSDFMGRPVFEKRYTDIKGTPYLFEDWVEGSVKLKSGKAFDGVKLKYDQVADELMFLDQAGKEMLFVEPVVEFTMDKKTFRIGYPATDGASPESYYEVLVEGKTELLKRTSKKVIEEAAYNAATKVKTIRSNESYYVTASNLSLTKVKKDKKSLLAALPDKSAELEAYVKSNRLDLRQEQDMAKLIAYYNSL</sequence>
<dbReference type="OrthoDB" id="680837at2"/>